<dbReference type="NCBIfam" id="TIGR00756">
    <property type="entry name" value="PPR"/>
    <property type="match status" value="13"/>
</dbReference>
<comment type="caution">
    <text evidence="4">The sequence shown here is derived from an EMBL/GenBank/DDBJ whole genome shotgun (WGS) entry which is preliminary data.</text>
</comment>
<dbReference type="PANTHER" id="PTHR47933">
    <property type="entry name" value="PENTATRICOPEPTIDE REPEAT-CONTAINING PROTEIN 1, MITOCHONDRIAL"/>
    <property type="match status" value="1"/>
</dbReference>
<feature type="repeat" description="PPR" evidence="3">
    <location>
        <begin position="552"/>
        <end position="586"/>
    </location>
</feature>
<evidence type="ECO:0000313" key="5">
    <source>
        <dbReference type="Proteomes" id="UP000326939"/>
    </source>
</evidence>
<feature type="repeat" description="PPR" evidence="3">
    <location>
        <begin position="412"/>
        <end position="446"/>
    </location>
</feature>
<feature type="repeat" description="PPR" evidence="3">
    <location>
        <begin position="166"/>
        <end position="201"/>
    </location>
</feature>
<dbReference type="Pfam" id="PF13041">
    <property type="entry name" value="PPR_2"/>
    <property type="match status" value="7"/>
</dbReference>
<feature type="repeat" description="PPR" evidence="3">
    <location>
        <begin position="447"/>
        <end position="481"/>
    </location>
</feature>
<dbReference type="InterPro" id="IPR002885">
    <property type="entry name" value="PPR_rpt"/>
</dbReference>
<dbReference type="Pfam" id="PF01535">
    <property type="entry name" value="PPR"/>
    <property type="match status" value="1"/>
</dbReference>
<dbReference type="Gene3D" id="1.25.40.10">
    <property type="entry name" value="Tetratricopeptide repeat domain"/>
    <property type="match status" value="6"/>
</dbReference>
<sequence>MSLPRLQVYRSLYTLSSPTDSLLAERALTLLKRYPYQLNSISPQITPQLASYLLLQTQNDRNLTLKFINFAKPHQFFNPHCKCIALHILTKFKLYKTAQNLAQDLAVNTVDEKGNYIFQCLKDTYFMCNSSSAVFDLVVKSYSYLNFIEKALNIVDLAKLNGFMPGVLSYNAILDSIIRCRKPVRFAEKVYREMIASGISLNVFSYNILIRGFCAAGNLEMGLRFFEEMDRNGCLPNVVTYNTVIGAYCKLKRIDEAFKLLRSMGLKGLEPNLLTYNMVINGLCREGRIEETSGVLAEMGRKGFAPDEVTYNTLVNGYCKVGNFHQALVLHSEMLRNGLSPDVVTYTSLINTMCKAGNLNRAMGIFDQMHVRGLCPNGVTYTSLINGFSQKGFMDEAYRIWDEMIRSGFPPTVVTYNALLNGHCVSGRMEEAIGLLREMEGKGLSPDVVSYSTIIAGFSRNQELDRAFQMNEEMVEKGVSPDAITYSSLIQGLCEQRRLNEACDLFHEMLNKCLPPDEFTYTSLIGGYCKEGDLNKALNLHDEMIKKGFLPDTVTYNVLINGLNKQARTKEAKRLLLKLFYDESIPNGITYDTLIESCSNIEFKSAVALIKGFCMKGLMNEADQVFEFMIKRNQKPNEAVYNVIIHGHCRDGNVQKAHKLYKEMVDFGFIPHTVTIIALVKALYSEGMDKQLNLVIRNILRSCKLSDAELSKVLVQINHKEGNIDAVFNLLTEMARDGFLPSGATPANAGQYTL</sequence>
<accession>A0A5N5LFD5</accession>
<feature type="repeat" description="PPR" evidence="3">
    <location>
        <begin position="202"/>
        <end position="236"/>
    </location>
</feature>
<name>A0A5N5LFD5_9ROSI</name>
<feature type="repeat" description="PPR" evidence="3">
    <location>
        <begin position="482"/>
        <end position="516"/>
    </location>
</feature>
<dbReference type="PANTHER" id="PTHR47933:SF32">
    <property type="entry name" value="OS06G0152500 PROTEIN"/>
    <property type="match status" value="1"/>
</dbReference>
<feature type="repeat" description="PPR" evidence="3">
    <location>
        <begin position="272"/>
        <end position="306"/>
    </location>
</feature>
<evidence type="ECO:0000256" key="3">
    <source>
        <dbReference type="PROSITE-ProRule" id="PRU00708"/>
    </source>
</evidence>
<dbReference type="Proteomes" id="UP000326939">
    <property type="component" value="Chromosome 9"/>
</dbReference>
<keyword evidence="2" id="KW-0677">Repeat</keyword>
<keyword evidence="5" id="KW-1185">Reference proteome</keyword>
<dbReference type="GO" id="GO:0003729">
    <property type="term" value="F:mRNA binding"/>
    <property type="evidence" value="ECO:0007669"/>
    <property type="project" value="TreeGrafter"/>
</dbReference>
<feature type="repeat" description="PPR" evidence="3">
    <location>
        <begin position="517"/>
        <end position="551"/>
    </location>
</feature>
<proteinExistence type="inferred from homology"/>
<comment type="similarity">
    <text evidence="1">Belongs to the PPR family. P subfamily.</text>
</comment>
<dbReference type="FunFam" id="1.25.40.10:FF:000558">
    <property type="entry name" value="Pentatricopeptide repeat-containing protein At5g39710"/>
    <property type="match status" value="1"/>
</dbReference>
<evidence type="ECO:0000256" key="2">
    <source>
        <dbReference type="ARBA" id="ARBA00022737"/>
    </source>
</evidence>
<protein>
    <recommendedName>
        <fullName evidence="6">Pentacotripeptide-repeat region of PRORP domain-containing protein</fullName>
    </recommendedName>
</protein>
<organism evidence="4 5">
    <name type="scientific">Salix brachista</name>
    <dbReference type="NCBI Taxonomy" id="2182728"/>
    <lineage>
        <taxon>Eukaryota</taxon>
        <taxon>Viridiplantae</taxon>
        <taxon>Streptophyta</taxon>
        <taxon>Embryophyta</taxon>
        <taxon>Tracheophyta</taxon>
        <taxon>Spermatophyta</taxon>
        <taxon>Magnoliopsida</taxon>
        <taxon>eudicotyledons</taxon>
        <taxon>Gunneridae</taxon>
        <taxon>Pentapetalae</taxon>
        <taxon>rosids</taxon>
        <taxon>fabids</taxon>
        <taxon>Malpighiales</taxon>
        <taxon>Salicaceae</taxon>
        <taxon>Saliceae</taxon>
        <taxon>Salix</taxon>
    </lineage>
</organism>
<dbReference type="InterPro" id="IPR011990">
    <property type="entry name" value="TPR-like_helical_dom_sf"/>
</dbReference>
<evidence type="ECO:0000313" key="4">
    <source>
        <dbReference type="EMBL" id="KAB5541360.1"/>
    </source>
</evidence>
<dbReference type="AlphaFoldDB" id="A0A5N5LFD5"/>
<feature type="repeat" description="PPR" evidence="3">
    <location>
        <begin position="602"/>
        <end position="636"/>
    </location>
</feature>
<feature type="repeat" description="PPR" evidence="3">
    <location>
        <begin position="637"/>
        <end position="671"/>
    </location>
</feature>
<evidence type="ECO:0000256" key="1">
    <source>
        <dbReference type="ARBA" id="ARBA00007626"/>
    </source>
</evidence>
<dbReference type="InterPro" id="IPR051240">
    <property type="entry name" value="Mito_RNA-Proc/Resp"/>
</dbReference>
<gene>
    <name evidence="4" type="ORF">DKX38_014334</name>
</gene>
<evidence type="ECO:0008006" key="6">
    <source>
        <dbReference type="Google" id="ProtNLM"/>
    </source>
</evidence>
<feature type="repeat" description="PPR" evidence="3">
    <location>
        <begin position="237"/>
        <end position="271"/>
    </location>
</feature>
<reference evidence="5" key="1">
    <citation type="journal article" date="2019" name="Gigascience">
        <title>De novo genome assembly of the endangered Acer yangbiense, a plant species with extremely small populations endemic to Yunnan Province, China.</title>
        <authorList>
            <person name="Yang J."/>
            <person name="Wariss H.M."/>
            <person name="Tao L."/>
            <person name="Zhang R."/>
            <person name="Yun Q."/>
            <person name="Hollingsworth P."/>
            <person name="Dao Z."/>
            <person name="Luo G."/>
            <person name="Guo H."/>
            <person name="Ma Y."/>
            <person name="Sun W."/>
        </authorList>
    </citation>
    <scope>NUCLEOTIDE SEQUENCE [LARGE SCALE GENOMIC DNA]</scope>
    <source>
        <strain evidence="5">cv. br00</strain>
    </source>
</reference>
<dbReference type="PROSITE" id="PS51375">
    <property type="entry name" value="PPR"/>
    <property type="match status" value="14"/>
</dbReference>
<feature type="repeat" description="PPR" evidence="3">
    <location>
        <begin position="377"/>
        <end position="411"/>
    </location>
</feature>
<feature type="repeat" description="PPR" evidence="3">
    <location>
        <begin position="342"/>
        <end position="376"/>
    </location>
</feature>
<dbReference type="EMBL" id="VDCV01000009">
    <property type="protein sequence ID" value="KAB5541360.1"/>
    <property type="molecule type" value="Genomic_DNA"/>
</dbReference>
<feature type="repeat" description="PPR" evidence="3">
    <location>
        <begin position="307"/>
        <end position="341"/>
    </location>
</feature>
<dbReference type="SUPFAM" id="SSF48452">
    <property type="entry name" value="TPR-like"/>
    <property type="match status" value="1"/>
</dbReference>